<dbReference type="PROSITE" id="PS51257">
    <property type="entry name" value="PROKAR_LIPOPROTEIN"/>
    <property type="match status" value="1"/>
</dbReference>
<comment type="caution">
    <text evidence="2">The sequence shown here is derived from an EMBL/GenBank/DDBJ whole genome shotgun (WGS) entry which is preliminary data.</text>
</comment>
<dbReference type="RefSeq" id="WP_238468704.1">
    <property type="nucleotide sequence ID" value="NZ_JAKLJA010000070.1"/>
</dbReference>
<sequence>MKRVSLTLSAAAIVAMTLAGCATHVKSLPLQSATSLNTANAAENSGAGSSVAIYFGAQPHAPLTRDIGAASHSVRIARSSDGPEASCDKALAAALDKLRADARQKGANAVINVTTRFHTTETDSTTTYTCGVSPSAAAIAVKGELVVLQGH</sequence>
<evidence type="ECO:0000313" key="3">
    <source>
        <dbReference type="Proteomes" id="UP001139308"/>
    </source>
</evidence>
<evidence type="ECO:0000256" key="1">
    <source>
        <dbReference type="SAM" id="SignalP"/>
    </source>
</evidence>
<keyword evidence="3" id="KW-1185">Reference proteome</keyword>
<organism evidence="2 3">
    <name type="scientific">Paraburkholderia tagetis</name>
    <dbReference type="NCBI Taxonomy" id="2913261"/>
    <lineage>
        <taxon>Bacteria</taxon>
        <taxon>Pseudomonadati</taxon>
        <taxon>Pseudomonadota</taxon>
        <taxon>Betaproteobacteria</taxon>
        <taxon>Burkholderiales</taxon>
        <taxon>Burkholderiaceae</taxon>
        <taxon>Paraburkholderia</taxon>
    </lineage>
</organism>
<feature type="signal peptide" evidence="1">
    <location>
        <begin position="1"/>
        <end position="19"/>
    </location>
</feature>
<protein>
    <submittedName>
        <fullName evidence="2">Heavy metal-binding domain-containing protein</fullName>
    </submittedName>
</protein>
<accession>A0A9X2A2V0</accession>
<dbReference type="AlphaFoldDB" id="A0A9X2A2V0"/>
<dbReference type="InterPro" id="IPR035439">
    <property type="entry name" value="UPF0145_dom_sf"/>
</dbReference>
<keyword evidence="1" id="KW-0732">Signal</keyword>
<dbReference type="EMBL" id="JAKLJA010000070">
    <property type="protein sequence ID" value="MCG5078726.1"/>
    <property type="molecule type" value="Genomic_DNA"/>
</dbReference>
<reference evidence="2" key="1">
    <citation type="submission" date="2022-01" db="EMBL/GenBank/DDBJ databases">
        <title>Genome sequence and assembly of Parabukholderia sp. RG36.</title>
        <authorList>
            <person name="Chhetri G."/>
        </authorList>
    </citation>
    <scope>NUCLEOTIDE SEQUENCE</scope>
    <source>
        <strain evidence="2">RG36</strain>
    </source>
</reference>
<gene>
    <name evidence="2" type="ORF">L5014_36280</name>
</gene>
<name>A0A9X2A2V0_9BURK</name>
<evidence type="ECO:0000313" key="2">
    <source>
        <dbReference type="EMBL" id="MCG5078726.1"/>
    </source>
</evidence>
<dbReference type="Proteomes" id="UP001139308">
    <property type="component" value="Unassembled WGS sequence"/>
</dbReference>
<dbReference type="Gene3D" id="3.30.110.70">
    <property type="entry name" value="Hypothetical protein apc22750. Chain B"/>
    <property type="match status" value="1"/>
</dbReference>
<proteinExistence type="predicted"/>
<dbReference type="SUPFAM" id="SSF117782">
    <property type="entry name" value="YbjQ-like"/>
    <property type="match status" value="1"/>
</dbReference>
<feature type="chain" id="PRO_5040762995" evidence="1">
    <location>
        <begin position="20"/>
        <end position="151"/>
    </location>
</feature>